<dbReference type="EMBL" id="SLXF01000010">
    <property type="protein sequence ID" value="TCP04836.1"/>
    <property type="molecule type" value="Genomic_DNA"/>
</dbReference>
<evidence type="ECO:0000256" key="1">
    <source>
        <dbReference type="ARBA" id="ARBA00023122"/>
    </source>
</evidence>
<dbReference type="GO" id="GO:0008773">
    <property type="term" value="F:[protein-PII] uridylyltransferase activity"/>
    <property type="evidence" value="ECO:0007669"/>
    <property type="project" value="InterPro"/>
</dbReference>
<dbReference type="Pfam" id="PF03445">
    <property type="entry name" value="DUF294"/>
    <property type="match status" value="1"/>
</dbReference>
<dbReference type="Gene3D" id="3.10.580.10">
    <property type="entry name" value="CBS-domain"/>
    <property type="match status" value="1"/>
</dbReference>
<protein>
    <submittedName>
        <fullName evidence="4">CBS domain-containing protein</fullName>
    </submittedName>
</protein>
<dbReference type="AlphaFoldDB" id="A0AA46DBV2"/>
<comment type="caution">
    <text evidence="4">The sequence shown here is derived from an EMBL/GenBank/DDBJ whole genome shotgun (WGS) entry which is preliminary data.</text>
</comment>
<dbReference type="InterPro" id="IPR046342">
    <property type="entry name" value="CBS_dom_sf"/>
</dbReference>
<evidence type="ECO:0000259" key="3">
    <source>
        <dbReference type="PROSITE" id="PS51371"/>
    </source>
</evidence>
<dbReference type="Proteomes" id="UP000294772">
    <property type="component" value="Unassembled WGS sequence"/>
</dbReference>
<dbReference type="PANTHER" id="PTHR43080">
    <property type="entry name" value="CBS DOMAIN-CONTAINING PROTEIN CBSX3, MITOCHONDRIAL"/>
    <property type="match status" value="1"/>
</dbReference>
<organism evidence="4 5">
    <name type="scientific">Caldimonas thermodepolymerans</name>
    <dbReference type="NCBI Taxonomy" id="215580"/>
    <lineage>
        <taxon>Bacteria</taxon>
        <taxon>Pseudomonadati</taxon>
        <taxon>Pseudomonadota</taxon>
        <taxon>Betaproteobacteria</taxon>
        <taxon>Burkholderiales</taxon>
        <taxon>Sphaerotilaceae</taxon>
        <taxon>Caldimonas</taxon>
    </lineage>
</organism>
<name>A0AA46DBV2_9BURK</name>
<dbReference type="CDD" id="cd05401">
    <property type="entry name" value="NT_GlnE_GlnD_like"/>
    <property type="match status" value="1"/>
</dbReference>
<evidence type="ECO:0000256" key="2">
    <source>
        <dbReference type="PROSITE-ProRule" id="PRU00703"/>
    </source>
</evidence>
<feature type="domain" description="CBS" evidence="3">
    <location>
        <begin position="177"/>
        <end position="235"/>
    </location>
</feature>
<feature type="domain" description="CBS" evidence="3">
    <location>
        <begin position="243"/>
        <end position="298"/>
    </location>
</feature>
<dbReference type="InterPro" id="IPR018821">
    <property type="entry name" value="DUF294_put_nucleoTrafse_sb-bd"/>
</dbReference>
<dbReference type="CDD" id="cd00038">
    <property type="entry name" value="CAP_ED"/>
    <property type="match status" value="1"/>
</dbReference>
<dbReference type="SUPFAM" id="SSF51206">
    <property type="entry name" value="cAMP-binding domain-like"/>
    <property type="match status" value="1"/>
</dbReference>
<accession>A0AA46DBV2</accession>
<dbReference type="PROSITE" id="PS51371">
    <property type="entry name" value="CBS"/>
    <property type="match status" value="2"/>
</dbReference>
<dbReference type="SUPFAM" id="SSF54631">
    <property type="entry name" value="CBS-domain pair"/>
    <property type="match status" value="1"/>
</dbReference>
<dbReference type="RefSeq" id="WP_232529317.1">
    <property type="nucleotide sequence ID" value="NZ_CP064338.1"/>
</dbReference>
<dbReference type="Pfam" id="PF10335">
    <property type="entry name" value="DUF294_C"/>
    <property type="match status" value="1"/>
</dbReference>
<dbReference type="InterPro" id="IPR000644">
    <property type="entry name" value="CBS_dom"/>
</dbReference>
<dbReference type="InterPro" id="IPR005105">
    <property type="entry name" value="GlnD_Uridyltrans_N"/>
</dbReference>
<dbReference type="Pfam" id="PF00571">
    <property type="entry name" value="CBS"/>
    <property type="match status" value="2"/>
</dbReference>
<gene>
    <name evidence="4" type="ORF">EV676_110123</name>
</gene>
<dbReference type="SMART" id="SM00116">
    <property type="entry name" value="CBS"/>
    <property type="match status" value="2"/>
</dbReference>
<reference evidence="4 5" key="1">
    <citation type="submission" date="2019-03" db="EMBL/GenBank/DDBJ databases">
        <title>Genomic Encyclopedia of Type Strains, Phase IV (KMG-IV): sequencing the most valuable type-strain genomes for metagenomic binning, comparative biology and taxonomic classification.</title>
        <authorList>
            <person name="Goeker M."/>
        </authorList>
    </citation>
    <scope>NUCLEOTIDE SEQUENCE [LARGE SCALE GENOMIC DNA]</scope>
    <source>
        <strain evidence="4 5">DSM 15264</strain>
    </source>
</reference>
<dbReference type="InterPro" id="IPR000595">
    <property type="entry name" value="cNMP-bd_dom"/>
</dbReference>
<dbReference type="PANTHER" id="PTHR43080:SF2">
    <property type="entry name" value="CBS DOMAIN-CONTAINING PROTEIN"/>
    <property type="match status" value="1"/>
</dbReference>
<sequence length="633" mass="69009">MAAAASFLPDVPDGRRARLLAELQRFPPFSQMPVEALVPLLEGATQRRYAAGQVVVAPDDGPVRHLWYVRRGAISGQQGLATMAPAGFQYEAGDLFPVGAVTGERAVTATYRATQDTACLLIPAALVHELAREHPPFADFLNRRMLQFVELSRRAVQVAYSSRTLAEQSLQARLGSLTRAQPFSCGPDTPLSEALATMHAHRIGSMVVTGPDGAVQGILTRHDVLGRVTLPGLPLATPIGAVMTAPVHQLTVEHTAQDAAVLMSRHGIRHVPVTDGGRLVGVVSERDLFSMQRLSLKHVGNAIRAANDVATLSLVAQDIRRFAGNLLGQGLGARQITEVISHLNDVLTARVVELVAARRQLDLGRACWIALGSEGRGEQTIATDQDNGLVLAEEAAGERAAWLAFAQEVNHALADCGFPLCKGGVMAMNPSWCLTTQEWCERFARWIEHGAPQDLLNAAIFFDFRPLAGDAQLVEPMRAFVTRRAQAVPRFLRQMAEVALQHRPPLNWLGGIETTNEGGREVVDLKLQGVSLFVEAARIYALAHGIEATSTRARLQGYAAAVGVGEAESDGWVEGFDFLQYLRLRAQIGPDRQALGPNQIEVRSLSDIDRRILKEAFRMARRLQQRLELDYLR</sequence>
<evidence type="ECO:0000313" key="5">
    <source>
        <dbReference type="Proteomes" id="UP000294772"/>
    </source>
</evidence>
<dbReference type="InterPro" id="IPR014710">
    <property type="entry name" value="RmlC-like_jellyroll"/>
</dbReference>
<keyword evidence="1 2" id="KW-0129">CBS domain</keyword>
<dbReference type="Gene3D" id="2.60.120.10">
    <property type="entry name" value="Jelly Rolls"/>
    <property type="match status" value="1"/>
</dbReference>
<proteinExistence type="predicted"/>
<dbReference type="InterPro" id="IPR051257">
    <property type="entry name" value="Diverse_CBS-Domain"/>
</dbReference>
<dbReference type="InterPro" id="IPR018490">
    <property type="entry name" value="cNMP-bd_dom_sf"/>
</dbReference>
<evidence type="ECO:0000313" key="4">
    <source>
        <dbReference type="EMBL" id="TCP04836.1"/>
    </source>
</evidence>